<dbReference type="SUPFAM" id="SSF49764">
    <property type="entry name" value="HSP20-like chaperones"/>
    <property type="match status" value="1"/>
</dbReference>
<dbReference type="Gene3D" id="2.10.60.10">
    <property type="entry name" value="CD59"/>
    <property type="match status" value="2"/>
</dbReference>
<dbReference type="Pfam" id="PF00021">
    <property type="entry name" value="UPAR_LY6"/>
    <property type="match status" value="2"/>
</dbReference>
<accession>A0AAV2L0I9</accession>
<dbReference type="InterPro" id="IPR045860">
    <property type="entry name" value="Snake_toxin-like_sf"/>
</dbReference>
<proteinExistence type="predicted"/>
<dbReference type="InterPro" id="IPR008978">
    <property type="entry name" value="HSP20-like_chaperone"/>
</dbReference>
<evidence type="ECO:0000313" key="3">
    <source>
        <dbReference type="Proteomes" id="UP001497482"/>
    </source>
</evidence>
<feature type="domain" description="UPAR/Ly6" evidence="1">
    <location>
        <begin position="131"/>
        <end position="212"/>
    </location>
</feature>
<gene>
    <name evidence="2" type="ORF">KC01_LOCUS24552</name>
</gene>
<dbReference type="EMBL" id="OZ035842">
    <property type="protein sequence ID" value="CAL1595820.1"/>
    <property type="molecule type" value="Genomic_DNA"/>
</dbReference>
<keyword evidence="3" id="KW-1185">Reference proteome</keyword>
<protein>
    <recommendedName>
        <fullName evidence="1">UPAR/Ly6 domain-containing protein</fullName>
    </recommendedName>
</protein>
<dbReference type="SUPFAM" id="SSF57302">
    <property type="entry name" value="Snake toxin-like"/>
    <property type="match status" value="2"/>
</dbReference>
<reference evidence="2 3" key="1">
    <citation type="submission" date="2024-04" db="EMBL/GenBank/DDBJ databases">
        <authorList>
            <person name="Waldvogel A.-M."/>
            <person name="Schoenle A."/>
        </authorList>
    </citation>
    <scope>NUCLEOTIDE SEQUENCE [LARGE SCALE GENOMIC DNA]</scope>
</reference>
<evidence type="ECO:0000313" key="2">
    <source>
        <dbReference type="EMBL" id="CAL1595820.1"/>
    </source>
</evidence>
<feature type="domain" description="UPAR/Ly6" evidence="1">
    <location>
        <begin position="223"/>
        <end position="296"/>
    </location>
</feature>
<evidence type="ECO:0000259" key="1">
    <source>
        <dbReference type="Pfam" id="PF00021"/>
    </source>
</evidence>
<sequence>MYYGGGVVTCAECCLGGRGGGGGGGGGGGRGGGGGGGGDGLSAFHGLETLNIPQRSDPVNWNILGNMSLTPLVYWAQRHGEVYLRVELTDVKNIEVHANENVLEFRVRADLLSSGDWSRGSTLSFTELPGHKCMVCSDYQCSSERSVFCTEDAPFCFSRTESYGSGPTYIQKGCVQSNICPATVENQVVSFQVGNNSYIRNTTCCDTDNCNVANQTIMIPAGSLQCYTCDLYSHECNVDTVTCNKLEVCAMTRENSSPRIYGCVSENLCNNPTMLQQDFGYYEELSCCDTDFCNNPNKTGCEDKDDGCVFVSAGPMLSLSVPLCLLGLFTRTF</sequence>
<dbReference type="AlphaFoldDB" id="A0AAV2L0I9"/>
<dbReference type="Proteomes" id="UP001497482">
    <property type="component" value="Chromosome 20"/>
</dbReference>
<dbReference type="CDD" id="cd00117">
    <property type="entry name" value="TFP"/>
    <property type="match status" value="1"/>
</dbReference>
<dbReference type="InterPro" id="IPR016054">
    <property type="entry name" value="LY6_UPA_recep-like"/>
</dbReference>
<name>A0AAV2L0I9_KNICA</name>
<dbReference type="Gene3D" id="2.60.40.790">
    <property type="match status" value="1"/>
</dbReference>
<organism evidence="2 3">
    <name type="scientific">Knipowitschia caucasica</name>
    <name type="common">Caucasian dwarf goby</name>
    <name type="synonym">Pomatoschistus caucasicus</name>
    <dbReference type="NCBI Taxonomy" id="637954"/>
    <lineage>
        <taxon>Eukaryota</taxon>
        <taxon>Metazoa</taxon>
        <taxon>Chordata</taxon>
        <taxon>Craniata</taxon>
        <taxon>Vertebrata</taxon>
        <taxon>Euteleostomi</taxon>
        <taxon>Actinopterygii</taxon>
        <taxon>Neopterygii</taxon>
        <taxon>Teleostei</taxon>
        <taxon>Neoteleostei</taxon>
        <taxon>Acanthomorphata</taxon>
        <taxon>Gobiaria</taxon>
        <taxon>Gobiiformes</taxon>
        <taxon>Gobioidei</taxon>
        <taxon>Gobiidae</taxon>
        <taxon>Gobiinae</taxon>
        <taxon>Knipowitschia</taxon>
    </lineage>
</organism>